<gene>
    <name evidence="3" type="ORF">V6N11_047452</name>
</gene>
<evidence type="ECO:0000256" key="2">
    <source>
        <dbReference type="SAM" id="MobiDB-lite"/>
    </source>
</evidence>
<keyword evidence="4" id="KW-1185">Reference proteome</keyword>
<feature type="compositionally biased region" description="Polar residues" evidence="2">
    <location>
        <begin position="128"/>
        <end position="144"/>
    </location>
</feature>
<evidence type="ECO:0000313" key="3">
    <source>
        <dbReference type="EMBL" id="KAK8489498.1"/>
    </source>
</evidence>
<accession>A0ABR2A8Z9</accession>
<evidence type="ECO:0000313" key="4">
    <source>
        <dbReference type="Proteomes" id="UP001396334"/>
    </source>
</evidence>
<protein>
    <submittedName>
        <fullName evidence="3">Uncharacterized protein</fullName>
    </submittedName>
</protein>
<proteinExistence type="predicted"/>
<feature type="coiled-coil region" evidence="1">
    <location>
        <begin position="32"/>
        <end position="115"/>
    </location>
</feature>
<evidence type="ECO:0000256" key="1">
    <source>
        <dbReference type="SAM" id="Coils"/>
    </source>
</evidence>
<feature type="region of interest" description="Disordered" evidence="2">
    <location>
        <begin position="128"/>
        <end position="182"/>
    </location>
</feature>
<organism evidence="3 4">
    <name type="scientific">Hibiscus sabdariffa</name>
    <name type="common">roselle</name>
    <dbReference type="NCBI Taxonomy" id="183260"/>
    <lineage>
        <taxon>Eukaryota</taxon>
        <taxon>Viridiplantae</taxon>
        <taxon>Streptophyta</taxon>
        <taxon>Embryophyta</taxon>
        <taxon>Tracheophyta</taxon>
        <taxon>Spermatophyta</taxon>
        <taxon>Magnoliopsida</taxon>
        <taxon>eudicotyledons</taxon>
        <taxon>Gunneridae</taxon>
        <taxon>Pentapetalae</taxon>
        <taxon>rosids</taxon>
        <taxon>malvids</taxon>
        <taxon>Malvales</taxon>
        <taxon>Malvaceae</taxon>
        <taxon>Malvoideae</taxon>
        <taxon>Hibiscus</taxon>
    </lineage>
</organism>
<feature type="compositionally biased region" description="Polar residues" evidence="2">
    <location>
        <begin position="170"/>
        <end position="182"/>
    </location>
</feature>
<keyword evidence="1" id="KW-0175">Coiled coil</keyword>
<reference evidence="3 4" key="1">
    <citation type="journal article" date="2024" name="G3 (Bethesda)">
        <title>Genome assembly of Hibiscus sabdariffa L. provides insights into metabolisms of medicinal natural products.</title>
        <authorList>
            <person name="Kim T."/>
        </authorList>
    </citation>
    <scope>NUCLEOTIDE SEQUENCE [LARGE SCALE GENOMIC DNA]</scope>
    <source>
        <strain evidence="3">TK-2024</strain>
        <tissue evidence="3">Old leaves</tissue>
    </source>
</reference>
<sequence length="182" mass="20706">MRNESHMTCSCFLGIAEELEIALAELEQKDYLRQFNTKVEQLEQEVADLHQALSVKKEQEAAVLKVLVHLEKEQKRVEVAYRNAEKEAAALREANAVLQEKYEKALASNAEMEKRVVMAESMLEATLQYESRNPKPLTSQTRQDSSGRMGGLLSLGLWRDKRKGKPNVEEPNSSRTQEETNS</sequence>
<comment type="caution">
    <text evidence="3">The sequence shown here is derived from an EMBL/GenBank/DDBJ whole genome shotgun (WGS) entry which is preliminary data.</text>
</comment>
<dbReference type="Proteomes" id="UP001396334">
    <property type="component" value="Unassembled WGS sequence"/>
</dbReference>
<name>A0ABR2A8Z9_9ROSI</name>
<dbReference type="EMBL" id="JBBPBN010000310">
    <property type="protein sequence ID" value="KAK8489498.1"/>
    <property type="molecule type" value="Genomic_DNA"/>
</dbReference>